<keyword evidence="2" id="KW-0677">Repeat</keyword>
<dbReference type="PROSITE" id="PS50294">
    <property type="entry name" value="WD_REPEATS_REGION"/>
    <property type="match status" value="12"/>
</dbReference>
<dbReference type="Gene3D" id="3.40.50.300">
    <property type="entry name" value="P-loop containing nucleotide triphosphate hydrolases"/>
    <property type="match status" value="1"/>
</dbReference>
<feature type="repeat" description="WD" evidence="3">
    <location>
        <begin position="1059"/>
        <end position="1100"/>
    </location>
</feature>
<protein>
    <submittedName>
        <fullName evidence="6">NB-ARC domain-containing protein</fullName>
    </submittedName>
</protein>
<feature type="repeat" description="WD" evidence="3">
    <location>
        <begin position="643"/>
        <end position="684"/>
    </location>
</feature>
<evidence type="ECO:0000313" key="7">
    <source>
        <dbReference type="Proteomes" id="UP001602370"/>
    </source>
</evidence>
<dbReference type="EMBL" id="JBIBDZ010000023">
    <property type="protein sequence ID" value="MFF5924338.1"/>
    <property type="molecule type" value="Genomic_DNA"/>
</dbReference>
<sequence>MLVRVWAAGIVALASLGVALAIVLALAGNAATATASWPWLLDELRQHPWWSLGVSAPMAIVAAGMAAWLQLRLPAAVNDPPPPAPVAVPAWFVDRAQTRAAAAAVCRGGRAVGITTSLWGAGGFGKTTLATAVCARRRVRWRFRTRSLPPLRPRIYTVTIGRDVRGRAAVAAKVVEVTRFITGDSTEFDDPDLAGAHLGRLLDKRPRTLLVLDDVWDPEQLDPFLSGGRRCVRLVTTRNPALLPPGTGHIAVDQMSRDQAKTVLTWNLPPLPELLVDALLRATGRWALLLRLTNRLISEQCAAGADPTVTAERILHQLRDSGPAAVDDPAATWNMDEPRLRNQAVKASIEAATTLLPPGGSEQFTALGIFTEDESVPISLVARLWEASGQLTVDQTRTLCRDLERLSLLTLDARGGGTISLHDVIRDYLRSDLGTAGLARLNGLLIDTVAATLPPAQPIVPTAPDPERAWWQLSDGYLLDHLIEHMLAAGRTRSAEAVAGDLRWVETRLAQRGPTAPWTDLTRIDTPSTRPLARSLAQTAHLLTPTDPPHALTGVLHTRLDTHPHWRPQITARQHDPLQRPCLANEWPPPDAPSPALHRTLTSHTGGVEAVAIAPDGTWLVTTSLDGTARIWDRATGACIATLTSHTGGVEAVAIAPDGSWLVTTSLDGTARIWDRATATCTATLHHTHSVTTVAIAPDGSWLATTSLDETVRIWDRATGACTAALTGHSDLVQAVAIAPDSSWLATASTDKTVRIWDRATATCTGTLTGHTSLVTSVAIAPDGTWLATSSYDETARIWDRATATCTASLRHPYFVASVAIAPDGTWLATTSTDATRIWDPATATCTATLRHTYSVTSMAIAPDGSWLATTSLAETARIWDRTSGTCIATLTGHTATVQSVAIAPDGTWLATASTDATARTWDRMPSAPDSSRVDHTNPVESVASAPDGTWLAITTRYDDAQIWDRATRTLTGTLTGHTGLLTSVAIAPDGTWLATSSYDETVRIWDRATATCVATLTGHSGLLTSVAIAPDGSWLATASRDRTVRIWDQVTATCIATLTGHTDTVTSVAIAPDGSWLATSSLDGTVRIWDRATATCTATLTGHTHSVEAVAIAPDGSWLATTSLDGTVRIWDRATATCTATLTGHTDTVEAVAIAPDGSWLATTSRDRTARIWSISDHRTVAIARAEGALISCSWGAAGELAVGGDNGLFVFRFVT</sequence>
<reference evidence="6 7" key="1">
    <citation type="submission" date="2024-10" db="EMBL/GenBank/DDBJ databases">
        <title>The Natural Products Discovery Center: Release of the First 8490 Sequenced Strains for Exploring Actinobacteria Biosynthetic Diversity.</title>
        <authorList>
            <person name="Kalkreuter E."/>
            <person name="Kautsar S.A."/>
            <person name="Yang D."/>
            <person name="Bader C.D."/>
            <person name="Teijaro C.N."/>
            <person name="Fluegel L."/>
            <person name="Davis C.M."/>
            <person name="Simpson J.R."/>
            <person name="Lauterbach L."/>
            <person name="Steele A.D."/>
            <person name="Gui C."/>
            <person name="Meng S."/>
            <person name="Li G."/>
            <person name="Viehrig K."/>
            <person name="Ye F."/>
            <person name="Su P."/>
            <person name="Kiefer A.F."/>
            <person name="Nichols A."/>
            <person name="Cepeda A.J."/>
            <person name="Yan W."/>
            <person name="Fan B."/>
            <person name="Jiang Y."/>
            <person name="Adhikari A."/>
            <person name="Zheng C.-J."/>
            <person name="Schuster L."/>
            <person name="Cowan T.M."/>
            <person name="Smanski M.J."/>
            <person name="Chevrette M.G."/>
            <person name="De Carvalho L.P.S."/>
            <person name="Shen B."/>
        </authorList>
    </citation>
    <scope>NUCLEOTIDE SEQUENCE [LARGE SCALE GENOMIC DNA]</scope>
    <source>
        <strain evidence="6 7">NPDC012605</strain>
    </source>
</reference>
<evidence type="ECO:0000256" key="4">
    <source>
        <dbReference type="SAM" id="Phobius"/>
    </source>
</evidence>
<feature type="repeat" description="WD" evidence="3">
    <location>
        <begin position="1017"/>
        <end position="1058"/>
    </location>
</feature>
<dbReference type="PRINTS" id="PR00320">
    <property type="entry name" value="GPROTEINBRPT"/>
</dbReference>
<dbReference type="Gene3D" id="1.10.10.10">
    <property type="entry name" value="Winged helix-like DNA-binding domain superfamily/Winged helix DNA-binding domain"/>
    <property type="match status" value="1"/>
</dbReference>
<dbReference type="InterPro" id="IPR001680">
    <property type="entry name" value="WD40_rpt"/>
</dbReference>
<feature type="repeat" description="WD" evidence="3">
    <location>
        <begin position="684"/>
        <end position="725"/>
    </location>
</feature>
<feature type="repeat" description="WD" evidence="3">
    <location>
        <begin position="1101"/>
        <end position="1142"/>
    </location>
</feature>
<evidence type="ECO:0000256" key="1">
    <source>
        <dbReference type="ARBA" id="ARBA00022574"/>
    </source>
</evidence>
<dbReference type="InterPro" id="IPR036322">
    <property type="entry name" value="WD40_repeat_dom_sf"/>
</dbReference>
<feature type="repeat" description="WD" evidence="3">
    <location>
        <begin position="601"/>
        <end position="642"/>
    </location>
</feature>
<feature type="repeat" description="WD" evidence="3">
    <location>
        <begin position="975"/>
        <end position="1016"/>
    </location>
</feature>
<dbReference type="RefSeq" id="WP_388312236.1">
    <property type="nucleotide sequence ID" value="NZ_JBIBDZ010000023.1"/>
</dbReference>
<dbReference type="Pfam" id="PF00400">
    <property type="entry name" value="WD40"/>
    <property type="match status" value="13"/>
</dbReference>
<dbReference type="InterPro" id="IPR002182">
    <property type="entry name" value="NB-ARC"/>
</dbReference>
<keyword evidence="4" id="KW-0812">Transmembrane</keyword>
<feature type="repeat" description="WD" evidence="3">
    <location>
        <begin position="891"/>
        <end position="923"/>
    </location>
</feature>
<dbReference type="InterPro" id="IPR020472">
    <property type="entry name" value="WD40_PAC1"/>
</dbReference>
<dbReference type="Proteomes" id="UP001602370">
    <property type="component" value="Unassembled WGS sequence"/>
</dbReference>
<dbReference type="SUPFAM" id="SSF50998">
    <property type="entry name" value="Quinoprotein alcohol dehydrogenase-like"/>
    <property type="match status" value="1"/>
</dbReference>
<dbReference type="InterPro" id="IPR050349">
    <property type="entry name" value="WD_LIS1/nudF_dynein_reg"/>
</dbReference>
<evidence type="ECO:0000259" key="5">
    <source>
        <dbReference type="Pfam" id="PF00931"/>
    </source>
</evidence>
<feature type="transmembrane region" description="Helical" evidence="4">
    <location>
        <begin position="6"/>
        <end position="28"/>
    </location>
</feature>
<evidence type="ECO:0000313" key="6">
    <source>
        <dbReference type="EMBL" id="MFF5924338.1"/>
    </source>
</evidence>
<dbReference type="Gene3D" id="2.130.10.10">
    <property type="entry name" value="YVTN repeat-like/Quinoprotein amine dehydrogenase"/>
    <property type="match status" value="5"/>
</dbReference>
<organism evidence="6 7">
    <name type="scientific">Streptomyces flavochromogenes</name>
    <dbReference type="NCBI Taxonomy" id="68199"/>
    <lineage>
        <taxon>Bacteria</taxon>
        <taxon>Bacillati</taxon>
        <taxon>Actinomycetota</taxon>
        <taxon>Actinomycetes</taxon>
        <taxon>Kitasatosporales</taxon>
        <taxon>Streptomycetaceae</taxon>
        <taxon>Streptomyces</taxon>
    </lineage>
</organism>
<dbReference type="CDD" id="cd00200">
    <property type="entry name" value="WD40"/>
    <property type="match status" value="2"/>
</dbReference>
<dbReference type="PANTHER" id="PTHR44129">
    <property type="entry name" value="WD REPEAT-CONTAINING PROTEIN POP1"/>
    <property type="match status" value="1"/>
</dbReference>
<name>A0ABW6Y3M9_9ACTN</name>
<keyword evidence="4" id="KW-1133">Transmembrane helix</keyword>
<keyword evidence="4" id="KW-0472">Membrane</keyword>
<feature type="repeat" description="WD" evidence="3">
    <location>
        <begin position="849"/>
        <end position="890"/>
    </location>
</feature>
<accession>A0ABW6Y3M9</accession>
<dbReference type="PRINTS" id="PR00364">
    <property type="entry name" value="DISEASERSIST"/>
</dbReference>
<dbReference type="SUPFAM" id="SSF52540">
    <property type="entry name" value="P-loop containing nucleoside triphosphate hydrolases"/>
    <property type="match status" value="1"/>
</dbReference>
<dbReference type="InterPro" id="IPR011047">
    <property type="entry name" value="Quinoprotein_ADH-like_sf"/>
</dbReference>
<feature type="domain" description="NB-ARC" evidence="5">
    <location>
        <begin position="117"/>
        <end position="240"/>
    </location>
</feature>
<comment type="caution">
    <text evidence="6">The sequence shown here is derived from an EMBL/GenBank/DDBJ whole genome shotgun (WGS) entry which is preliminary data.</text>
</comment>
<gene>
    <name evidence="6" type="ORF">ACFY8C_39410</name>
</gene>
<dbReference type="Pfam" id="PF00931">
    <property type="entry name" value="NB-ARC"/>
    <property type="match status" value="1"/>
</dbReference>
<feature type="repeat" description="WD" evidence="3">
    <location>
        <begin position="1143"/>
        <end position="1184"/>
    </location>
</feature>
<feature type="repeat" description="WD" evidence="3">
    <location>
        <begin position="768"/>
        <end position="809"/>
    </location>
</feature>
<feature type="repeat" description="WD" evidence="3">
    <location>
        <begin position="726"/>
        <end position="767"/>
    </location>
</feature>
<dbReference type="InterPro" id="IPR036388">
    <property type="entry name" value="WH-like_DNA-bd_sf"/>
</dbReference>
<keyword evidence="7" id="KW-1185">Reference proteome</keyword>
<dbReference type="InterPro" id="IPR015943">
    <property type="entry name" value="WD40/YVTN_repeat-like_dom_sf"/>
</dbReference>
<keyword evidence="1 3" id="KW-0853">WD repeat</keyword>
<dbReference type="SUPFAM" id="SSF50978">
    <property type="entry name" value="WD40 repeat-like"/>
    <property type="match status" value="1"/>
</dbReference>
<feature type="transmembrane region" description="Helical" evidence="4">
    <location>
        <begin position="49"/>
        <end position="71"/>
    </location>
</feature>
<dbReference type="InterPro" id="IPR027417">
    <property type="entry name" value="P-loop_NTPase"/>
</dbReference>
<dbReference type="Gene3D" id="1.25.40.370">
    <property type="match status" value="1"/>
</dbReference>
<evidence type="ECO:0000256" key="2">
    <source>
        <dbReference type="ARBA" id="ARBA00022737"/>
    </source>
</evidence>
<dbReference type="PROSITE" id="PS50082">
    <property type="entry name" value="WD_REPEATS_2"/>
    <property type="match status" value="12"/>
</dbReference>
<dbReference type="SMART" id="SM00320">
    <property type="entry name" value="WD40"/>
    <property type="match status" value="14"/>
</dbReference>
<evidence type="ECO:0000256" key="3">
    <source>
        <dbReference type="PROSITE-ProRule" id="PRU00221"/>
    </source>
</evidence>
<proteinExistence type="predicted"/>